<evidence type="ECO:0000313" key="4">
    <source>
        <dbReference type="EMBL" id="KAK3515049.1"/>
    </source>
</evidence>
<dbReference type="PROSITE" id="PS00028">
    <property type="entry name" value="ZINC_FINGER_C2H2_1"/>
    <property type="match status" value="1"/>
</dbReference>
<dbReference type="InterPro" id="IPR017191">
    <property type="entry name" value="Junctophilin"/>
</dbReference>
<dbReference type="GO" id="GO:0008270">
    <property type="term" value="F:zinc ion binding"/>
    <property type="evidence" value="ECO:0007669"/>
    <property type="project" value="UniProtKB-KW"/>
</dbReference>
<dbReference type="PROSITE" id="PS50157">
    <property type="entry name" value="ZINC_FINGER_C2H2_2"/>
    <property type="match status" value="1"/>
</dbReference>
<sequence>MSQKPDSLSRVWAAGAPAHDRYPKHIAPDPYAPSCGWWAYGKVGLRRFFGLCPAESRRQRLGHQALTCVPQPQAWLQGGAPVTPVRATTAHARAKSESADQAALAADQESELARSIATELAPDFQQPGLEYIKENFTEHVEEVKDTPPQKETKEEEKESVTGSPFYRRGTTPSHSPAQSPSPSPPLSPTKKNQQASTGVTRKISKESATTTRKISKDNSAMSHKISKDERATIVAEMSKVPTLKVQDTAPPKPPKLNEPSVNGQLHTAYHSYYVKTQKYIPPPEEPEEEEPEMTQSSLARMPPPPKQVLTPTAKLETKLRKQESIKPKSLTETKKASMEITNDALEDDTGLRTQNSVKQLLKVKPEKLQSGDRNAGAGKVTTHIQKMRTGAGNDSDSSTPVMAYPYVSNKPYQCDVCHVSYFYSFGLESHLKSVLHQSRTRKAGNTAANSKTNTETGIMVSNLAGMTVANATQLASAKTCNCVTQAEKVKVQLQPASSLLPAPVVSAQAVPTVLPLLTLAPNSVPHTIVPSVFPPPGTSSTQLIPQTQMLMPLIMNGLQAQSATPDGSQQIVQQAVSVLGICSAQQVQGLSSSDSQSQSAATRVSSASRISLETKRSVDGLGAKVKFEIKEEPCDQEVSQMTPRTADAITQVDLKQENNSMWDGIEDSTECGDKQPSKAIGLSVGINSKRRRSDADQASTTQDLQSSHVTKSRPPRYSSSHTHLASKPSNTKPRSSSFLEPPALTEFQSQVLWAFFESRNEADSEIPPREDCEALGREVGLTEDEIRKWLIDTPRTKVGHRADVQTCYERQGSTEDDEDALMIDESGGTVLRSTTDFLSDEEDADDEQTTVDKKRKRGMD</sequence>
<feature type="compositionally biased region" description="Polar residues" evidence="2">
    <location>
        <begin position="717"/>
        <end position="738"/>
    </location>
</feature>
<keyword evidence="1" id="KW-0863">Zinc-finger</keyword>
<feature type="region of interest" description="Disordered" evidence="2">
    <location>
        <begin position="140"/>
        <end position="263"/>
    </location>
</feature>
<feature type="compositionally biased region" description="Polar residues" evidence="2">
    <location>
        <begin position="189"/>
        <end position="199"/>
    </location>
</feature>
<dbReference type="EMBL" id="JAUCMX010000020">
    <property type="protein sequence ID" value="KAK3515049.1"/>
    <property type="molecule type" value="Genomic_DNA"/>
</dbReference>
<feature type="compositionally biased region" description="Polar residues" evidence="2">
    <location>
        <begin position="696"/>
        <end position="709"/>
    </location>
</feature>
<evidence type="ECO:0000256" key="2">
    <source>
        <dbReference type="SAM" id="MobiDB-lite"/>
    </source>
</evidence>
<evidence type="ECO:0000256" key="1">
    <source>
        <dbReference type="PROSITE-ProRule" id="PRU00042"/>
    </source>
</evidence>
<feature type="compositionally biased region" description="Acidic residues" evidence="2">
    <location>
        <begin position="838"/>
        <end position="849"/>
    </location>
</feature>
<accession>A0AAE0URH9</accession>
<proteinExistence type="predicted"/>
<keyword evidence="5" id="KW-1185">Reference proteome</keyword>
<feature type="compositionally biased region" description="Polar residues" evidence="2">
    <location>
        <begin position="206"/>
        <end position="221"/>
    </location>
</feature>
<dbReference type="GO" id="GO:0030314">
    <property type="term" value="C:junctional membrane complex"/>
    <property type="evidence" value="ECO:0007669"/>
    <property type="project" value="InterPro"/>
</dbReference>
<dbReference type="PANTHER" id="PTHR23085:SF6">
    <property type="entry name" value="JUNCTOPHILIN-1"/>
    <property type="match status" value="1"/>
</dbReference>
<dbReference type="AlphaFoldDB" id="A0AAE0URH9"/>
<gene>
    <name evidence="4" type="ORF">QTP70_004036</name>
</gene>
<evidence type="ECO:0000259" key="3">
    <source>
        <dbReference type="PROSITE" id="PS50157"/>
    </source>
</evidence>
<feature type="domain" description="C2H2-type" evidence="3">
    <location>
        <begin position="412"/>
        <end position="441"/>
    </location>
</feature>
<organism evidence="4 5">
    <name type="scientific">Hemibagrus guttatus</name>
    <dbReference type="NCBI Taxonomy" id="175788"/>
    <lineage>
        <taxon>Eukaryota</taxon>
        <taxon>Metazoa</taxon>
        <taxon>Chordata</taxon>
        <taxon>Craniata</taxon>
        <taxon>Vertebrata</taxon>
        <taxon>Euteleostomi</taxon>
        <taxon>Actinopterygii</taxon>
        <taxon>Neopterygii</taxon>
        <taxon>Teleostei</taxon>
        <taxon>Ostariophysi</taxon>
        <taxon>Siluriformes</taxon>
        <taxon>Bagridae</taxon>
        <taxon>Hemibagrus</taxon>
    </lineage>
</organism>
<feature type="region of interest" description="Disordered" evidence="2">
    <location>
        <begin position="648"/>
        <end position="739"/>
    </location>
</feature>
<reference evidence="4" key="1">
    <citation type="submission" date="2023-06" db="EMBL/GenBank/DDBJ databases">
        <title>Male Hemibagrus guttatus genome.</title>
        <authorList>
            <person name="Bian C."/>
        </authorList>
    </citation>
    <scope>NUCLEOTIDE SEQUENCE</scope>
    <source>
        <strain evidence="4">Male_cb2023</strain>
        <tissue evidence="4">Muscle</tissue>
    </source>
</reference>
<dbReference type="InterPro" id="IPR013087">
    <property type="entry name" value="Znf_C2H2_type"/>
</dbReference>
<feature type="region of interest" description="Disordered" evidence="2">
    <location>
        <begin position="281"/>
        <end position="308"/>
    </location>
</feature>
<dbReference type="GO" id="GO:0005886">
    <property type="term" value="C:plasma membrane"/>
    <property type="evidence" value="ECO:0007669"/>
    <property type="project" value="TreeGrafter"/>
</dbReference>
<dbReference type="Proteomes" id="UP001274896">
    <property type="component" value="Unassembled WGS sequence"/>
</dbReference>
<protein>
    <recommendedName>
        <fullName evidence="3">C2H2-type domain-containing protein</fullName>
    </recommendedName>
</protein>
<dbReference type="GO" id="GO:0016529">
    <property type="term" value="C:sarcoplasmic reticulum"/>
    <property type="evidence" value="ECO:0007669"/>
    <property type="project" value="TreeGrafter"/>
</dbReference>
<feature type="region of interest" description="Disordered" evidence="2">
    <location>
        <begin position="811"/>
        <end position="860"/>
    </location>
</feature>
<evidence type="ECO:0000313" key="5">
    <source>
        <dbReference type="Proteomes" id="UP001274896"/>
    </source>
</evidence>
<feature type="compositionally biased region" description="Basic and acidic residues" evidence="2">
    <location>
        <begin position="140"/>
        <end position="159"/>
    </location>
</feature>
<name>A0AAE0URH9_9TELE</name>
<keyword evidence="1" id="KW-0862">Zinc</keyword>
<comment type="caution">
    <text evidence="4">The sequence shown here is derived from an EMBL/GenBank/DDBJ whole genome shotgun (WGS) entry which is preliminary data.</text>
</comment>
<keyword evidence="1" id="KW-0479">Metal-binding</keyword>
<dbReference type="GO" id="GO:0005789">
    <property type="term" value="C:endoplasmic reticulum membrane"/>
    <property type="evidence" value="ECO:0007669"/>
    <property type="project" value="TreeGrafter"/>
</dbReference>
<dbReference type="PANTHER" id="PTHR23085">
    <property type="entry name" value="GH28348P"/>
    <property type="match status" value="1"/>
</dbReference>